<keyword evidence="2" id="KW-1185">Reference proteome</keyword>
<name>A0ACA9P957_9GLOM</name>
<sequence>MSCGLILPITISTAMYSPRANIYCLLGLYDKALKDLNYALKLDTTNSISILAIRDDIYRIIGRYDLTFADLESALRCEENIMALERRGM</sequence>
<dbReference type="EMBL" id="CAJVPU010023874">
    <property type="protein sequence ID" value="CAG8690283.1"/>
    <property type="molecule type" value="Genomic_DNA"/>
</dbReference>
<accession>A0ACA9P957</accession>
<evidence type="ECO:0000313" key="2">
    <source>
        <dbReference type="Proteomes" id="UP000789702"/>
    </source>
</evidence>
<proteinExistence type="predicted"/>
<feature type="non-terminal residue" evidence="1">
    <location>
        <position position="89"/>
    </location>
</feature>
<organism evidence="1 2">
    <name type="scientific">Dentiscutata heterogama</name>
    <dbReference type="NCBI Taxonomy" id="1316150"/>
    <lineage>
        <taxon>Eukaryota</taxon>
        <taxon>Fungi</taxon>
        <taxon>Fungi incertae sedis</taxon>
        <taxon>Mucoromycota</taxon>
        <taxon>Glomeromycotina</taxon>
        <taxon>Glomeromycetes</taxon>
        <taxon>Diversisporales</taxon>
        <taxon>Gigasporaceae</taxon>
        <taxon>Dentiscutata</taxon>
    </lineage>
</organism>
<protein>
    <submittedName>
        <fullName evidence="1">5190_t:CDS:1</fullName>
    </submittedName>
</protein>
<gene>
    <name evidence="1" type="ORF">DHETER_LOCUS11218</name>
</gene>
<reference evidence="1" key="1">
    <citation type="submission" date="2021-06" db="EMBL/GenBank/DDBJ databases">
        <authorList>
            <person name="Kallberg Y."/>
            <person name="Tangrot J."/>
            <person name="Rosling A."/>
        </authorList>
    </citation>
    <scope>NUCLEOTIDE SEQUENCE</scope>
    <source>
        <strain evidence="1">IL203A</strain>
    </source>
</reference>
<comment type="caution">
    <text evidence="1">The sequence shown here is derived from an EMBL/GenBank/DDBJ whole genome shotgun (WGS) entry which is preliminary data.</text>
</comment>
<dbReference type="Proteomes" id="UP000789702">
    <property type="component" value="Unassembled WGS sequence"/>
</dbReference>
<evidence type="ECO:0000313" key="1">
    <source>
        <dbReference type="EMBL" id="CAG8690283.1"/>
    </source>
</evidence>